<dbReference type="EMBL" id="CP037422">
    <property type="protein sequence ID" value="QDU07604.1"/>
    <property type="molecule type" value="Genomic_DNA"/>
</dbReference>
<dbReference type="OrthoDB" id="291451at2"/>
<sequence>MYQSFTVVLMLLSMLTHTLLGCGWHHAHECHAGQQNSCQSIALCEHAELEHAHHNHEHSAGHQELEGTTDEAPTIPESDPCQEGRCSYLASAPAKVLEEAPQMVDLLPPTDLFCSSQEKQYIHSMLEISALSSFTAPGVRAQAQTTVWLL</sequence>
<keyword evidence="3" id="KW-1185">Reference proteome</keyword>
<feature type="region of interest" description="Disordered" evidence="1">
    <location>
        <begin position="54"/>
        <end position="77"/>
    </location>
</feature>
<accession>A0A517WQT9</accession>
<evidence type="ECO:0000313" key="2">
    <source>
        <dbReference type="EMBL" id="QDU07604.1"/>
    </source>
</evidence>
<proteinExistence type="predicted"/>
<reference evidence="2 3" key="1">
    <citation type="submission" date="2019-03" db="EMBL/GenBank/DDBJ databases">
        <title>Deep-cultivation of Planctomycetes and their phenomic and genomic characterization uncovers novel biology.</title>
        <authorList>
            <person name="Wiegand S."/>
            <person name="Jogler M."/>
            <person name="Boedeker C."/>
            <person name="Pinto D."/>
            <person name="Vollmers J."/>
            <person name="Rivas-Marin E."/>
            <person name="Kohn T."/>
            <person name="Peeters S.H."/>
            <person name="Heuer A."/>
            <person name="Rast P."/>
            <person name="Oberbeckmann S."/>
            <person name="Bunk B."/>
            <person name="Jeske O."/>
            <person name="Meyerdierks A."/>
            <person name="Storesund J.E."/>
            <person name="Kallscheuer N."/>
            <person name="Luecker S."/>
            <person name="Lage O.M."/>
            <person name="Pohl T."/>
            <person name="Merkel B.J."/>
            <person name="Hornburger P."/>
            <person name="Mueller R.-W."/>
            <person name="Bruemmer F."/>
            <person name="Labrenz M."/>
            <person name="Spormann A.M."/>
            <person name="Op den Camp H."/>
            <person name="Overmann J."/>
            <person name="Amann R."/>
            <person name="Jetten M.S.M."/>
            <person name="Mascher T."/>
            <person name="Medema M.H."/>
            <person name="Devos D.P."/>
            <person name="Kaster A.-K."/>
            <person name="Ovreas L."/>
            <person name="Rohde M."/>
            <person name="Galperin M.Y."/>
            <person name="Jogler C."/>
        </authorList>
    </citation>
    <scope>NUCLEOTIDE SEQUENCE [LARGE SCALE GENOMIC DNA]</scope>
    <source>
        <strain evidence="2 3">V202</strain>
    </source>
</reference>
<name>A0A517WQT9_9PLAN</name>
<dbReference type="Proteomes" id="UP000318384">
    <property type="component" value="Chromosome"/>
</dbReference>
<organism evidence="2 3">
    <name type="scientific">Gimesia aquarii</name>
    <dbReference type="NCBI Taxonomy" id="2527964"/>
    <lineage>
        <taxon>Bacteria</taxon>
        <taxon>Pseudomonadati</taxon>
        <taxon>Planctomycetota</taxon>
        <taxon>Planctomycetia</taxon>
        <taxon>Planctomycetales</taxon>
        <taxon>Planctomycetaceae</taxon>
        <taxon>Gimesia</taxon>
    </lineage>
</organism>
<evidence type="ECO:0000256" key="1">
    <source>
        <dbReference type="SAM" id="MobiDB-lite"/>
    </source>
</evidence>
<dbReference type="AlphaFoldDB" id="A0A517WQT9"/>
<protein>
    <submittedName>
        <fullName evidence="2">Uncharacterized protein</fullName>
    </submittedName>
</protein>
<evidence type="ECO:0000313" key="3">
    <source>
        <dbReference type="Proteomes" id="UP000318384"/>
    </source>
</evidence>
<gene>
    <name evidence="2" type="ORF">V202x_09630</name>
</gene>
<dbReference type="RefSeq" id="WP_145171671.1">
    <property type="nucleotide sequence ID" value="NZ_CP037422.1"/>
</dbReference>
<feature type="compositionally biased region" description="Basic and acidic residues" evidence="1">
    <location>
        <begin position="54"/>
        <end position="65"/>
    </location>
</feature>